<name>A0AA86VYC0_9FABA</name>
<dbReference type="Gramene" id="rna-AYBTSS11_LOCUS14128">
    <property type="protein sequence ID" value="CAJ1950201.1"/>
    <property type="gene ID" value="gene-AYBTSS11_LOCUS14128"/>
</dbReference>
<dbReference type="Proteomes" id="UP001189624">
    <property type="component" value="Chromosome 4"/>
</dbReference>
<evidence type="ECO:0000313" key="1">
    <source>
        <dbReference type="EMBL" id="CAJ1950201.1"/>
    </source>
</evidence>
<dbReference type="EMBL" id="OY731401">
    <property type="protein sequence ID" value="CAJ1950201.1"/>
    <property type="molecule type" value="Genomic_DNA"/>
</dbReference>
<proteinExistence type="predicted"/>
<sequence>MAIQWSGKRVEISSEVGYGNINEEYMEKVKKKVSKAEKKMMVEKANIEKEEVIGCVGCHSLIDYIWPCEKPKAKKFDTKF</sequence>
<gene>
    <name evidence="1" type="ORF">AYBTSS11_LOCUS14128</name>
</gene>
<keyword evidence="2" id="KW-1185">Reference proteome</keyword>
<reference evidence="1" key="1">
    <citation type="submission" date="2023-10" db="EMBL/GenBank/DDBJ databases">
        <authorList>
            <person name="Domelevo Entfellner J.-B."/>
        </authorList>
    </citation>
    <scope>NUCLEOTIDE SEQUENCE</scope>
</reference>
<dbReference type="AlphaFoldDB" id="A0AA86VYC0"/>
<protein>
    <submittedName>
        <fullName evidence="1">Uncharacterized protein</fullName>
    </submittedName>
</protein>
<organism evidence="1 2">
    <name type="scientific">Sphenostylis stenocarpa</name>
    <dbReference type="NCBI Taxonomy" id="92480"/>
    <lineage>
        <taxon>Eukaryota</taxon>
        <taxon>Viridiplantae</taxon>
        <taxon>Streptophyta</taxon>
        <taxon>Embryophyta</taxon>
        <taxon>Tracheophyta</taxon>
        <taxon>Spermatophyta</taxon>
        <taxon>Magnoliopsida</taxon>
        <taxon>eudicotyledons</taxon>
        <taxon>Gunneridae</taxon>
        <taxon>Pentapetalae</taxon>
        <taxon>rosids</taxon>
        <taxon>fabids</taxon>
        <taxon>Fabales</taxon>
        <taxon>Fabaceae</taxon>
        <taxon>Papilionoideae</taxon>
        <taxon>50 kb inversion clade</taxon>
        <taxon>NPAAA clade</taxon>
        <taxon>indigoferoid/millettioid clade</taxon>
        <taxon>Phaseoleae</taxon>
        <taxon>Sphenostylis</taxon>
    </lineage>
</organism>
<accession>A0AA86VYC0</accession>
<evidence type="ECO:0000313" key="2">
    <source>
        <dbReference type="Proteomes" id="UP001189624"/>
    </source>
</evidence>